<comment type="similarity">
    <text evidence="2">Belongs to the methyltransferase superfamily. L-isoaspartyl/D-aspartyl protein methyltransferase family.</text>
</comment>
<evidence type="ECO:0000313" key="12">
    <source>
        <dbReference type="EMBL" id="TNC07829.1"/>
    </source>
</evidence>
<evidence type="ECO:0000256" key="4">
    <source>
        <dbReference type="ARBA" id="ARBA00013346"/>
    </source>
</evidence>
<proteinExistence type="inferred from homology"/>
<dbReference type="Gene3D" id="3.40.50.150">
    <property type="entry name" value="Vaccinia Virus protein VP39"/>
    <property type="match status" value="1"/>
</dbReference>
<evidence type="ECO:0000256" key="1">
    <source>
        <dbReference type="ARBA" id="ARBA00004496"/>
    </source>
</evidence>
<accession>A0A5C4L837</accession>
<dbReference type="PANTHER" id="PTHR11579:SF0">
    <property type="entry name" value="PROTEIN-L-ISOASPARTATE(D-ASPARTATE) O-METHYLTRANSFERASE"/>
    <property type="match status" value="1"/>
</dbReference>
<keyword evidence="5" id="KW-0963">Cytoplasm</keyword>
<evidence type="ECO:0000256" key="10">
    <source>
        <dbReference type="ARBA" id="ARBA00031323"/>
    </source>
</evidence>
<reference evidence="12 13" key="1">
    <citation type="submission" date="2019-06" db="EMBL/GenBank/DDBJ databases">
        <title>Genome of Methylobacterium sp. 17Sr1-39.</title>
        <authorList>
            <person name="Seo T."/>
        </authorList>
    </citation>
    <scope>NUCLEOTIDE SEQUENCE [LARGE SCALE GENOMIC DNA]</scope>
    <source>
        <strain evidence="12 13">17Sr1-39</strain>
    </source>
</reference>
<evidence type="ECO:0000256" key="9">
    <source>
        <dbReference type="ARBA" id="ARBA00030757"/>
    </source>
</evidence>
<dbReference type="EMBL" id="VDDA01000030">
    <property type="protein sequence ID" value="TNC07829.1"/>
    <property type="molecule type" value="Genomic_DNA"/>
</dbReference>
<dbReference type="EC" id="2.1.1.77" evidence="3"/>
<evidence type="ECO:0000313" key="13">
    <source>
        <dbReference type="Proteomes" id="UP000305267"/>
    </source>
</evidence>
<dbReference type="OrthoDB" id="9807766at2"/>
<organism evidence="12 13">
    <name type="scientific">Methylobacterium terricola</name>
    <dbReference type="NCBI Taxonomy" id="2583531"/>
    <lineage>
        <taxon>Bacteria</taxon>
        <taxon>Pseudomonadati</taxon>
        <taxon>Pseudomonadota</taxon>
        <taxon>Alphaproteobacteria</taxon>
        <taxon>Hyphomicrobiales</taxon>
        <taxon>Methylobacteriaceae</taxon>
        <taxon>Methylobacterium</taxon>
    </lineage>
</organism>
<dbReference type="Proteomes" id="UP000305267">
    <property type="component" value="Unassembled WGS sequence"/>
</dbReference>
<keyword evidence="13" id="KW-1185">Reference proteome</keyword>
<evidence type="ECO:0000256" key="2">
    <source>
        <dbReference type="ARBA" id="ARBA00005369"/>
    </source>
</evidence>
<evidence type="ECO:0000256" key="8">
    <source>
        <dbReference type="ARBA" id="ARBA00022691"/>
    </source>
</evidence>
<dbReference type="SUPFAM" id="SSF53335">
    <property type="entry name" value="S-adenosyl-L-methionine-dependent methyltransferases"/>
    <property type="match status" value="1"/>
</dbReference>
<dbReference type="GO" id="GO:0032259">
    <property type="term" value="P:methylation"/>
    <property type="evidence" value="ECO:0007669"/>
    <property type="project" value="UniProtKB-KW"/>
</dbReference>
<dbReference type="GO" id="GO:0005737">
    <property type="term" value="C:cytoplasm"/>
    <property type="evidence" value="ECO:0007669"/>
    <property type="project" value="UniProtKB-SubCell"/>
</dbReference>
<protein>
    <recommendedName>
        <fullName evidence="4">Protein-L-isoaspartate O-methyltransferase</fullName>
        <ecNumber evidence="3">2.1.1.77</ecNumber>
    </recommendedName>
    <alternativeName>
        <fullName evidence="11">L-isoaspartyl protein carboxyl methyltransferase</fullName>
    </alternativeName>
    <alternativeName>
        <fullName evidence="9">Protein L-isoaspartyl methyltransferase</fullName>
    </alternativeName>
    <alternativeName>
        <fullName evidence="10">Protein-beta-aspartate methyltransferase</fullName>
    </alternativeName>
</protein>
<dbReference type="PANTHER" id="PTHR11579">
    <property type="entry name" value="PROTEIN-L-ISOASPARTATE O-METHYLTRANSFERASE"/>
    <property type="match status" value="1"/>
</dbReference>
<gene>
    <name evidence="12" type="ORF">FF100_31315</name>
</gene>
<keyword evidence="8" id="KW-0949">S-adenosyl-L-methionine</keyword>
<evidence type="ECO:0000256" key="11">
    <source>
        <dbReference type="ARBA" id="ARBA00031350"/>
    </source>
</evidence>
<evidence type="ECO:0000256" key="7">
    <source>
        <dbReference type="ARBA" id="ARBA00022679"/>
    </source>
</evidence>
<dbReference type="GO" id="GO:0004719">
    <property type="term" value="F:protein-L-isoaspartate (D-aspartate) O-methyltransferase activity"/>
    <property type="evidence" value="ECO:0007669"/>
    <property type="project" value="UniProtKB-EC"/>
</dbReference>
<dbReference type="InterPro" id="IPR029063">
    <property type="entry name" value="SAM-dependent_MTases_sf"/>
</dbReference>
<sequence length="203" mass="22201">MDKHRNADEVRAFHARLMAVASGSDDPRLERAFEIVPREAFLGAGPWKIMVNERYVETPSANPIFVYQNCLVALDAAKGINNGEPFLHARWIGAVAPKKGETLVHIGAGAGYYTALLSMLALPNGRVHAFEIEPALARRAFDNLAPFEGVTVVQGDATELPLPDCDVIYVNAGVVSPPGRWLKALRPGGRIVFPWRPSKQLVH</sequence>
<dbReference type="RefSeq" id="WP_139039949.1">
    <property type="nucleotide sequence ID" value="NZ_VDDA01000030.1"/>
</dbReference>
<dbReference type="CDD" id="cd02440">
    <property type="entry name" value="AdoMet_MTases"/>
    <property type="match status" value="1"/>
</dbReference>
<evidence type="ECO:0000256" key="5">
    <source>
        <dbReference type="ARBA" id="ARBA00022490"/>
    </source>
</evidence>
<comment type="subcellular location">
    <subcellularLocation>
        <location evidence="1">Cytoplasm</location>
    </subcellularLocation>
</comment>
<dbReference type="Pfam" id="PF01135">
    <property type="entry name" value="PCMT"/>
    <property type="match status" value="1"/>
</dbReference>
<keyword evidence="6 12" id="KW-0489">Methyltransferase</keyword>
<comment type="caution">
    <text evidence="12">The sequence shown here is derived from an EMBL/GenBank/DDBJ whole genome shotgun (WGS) entry which is preliminary data.</text>
</comment>
<keyword evidence="7 12" id="KW-0808">Transferase</keyword>
<evidence type="ECO:0000256" key="3">
    <source>
        <dbReference type="ARBA" id="ARBA00011890"/>
    </source>
</evidence>
<dbReference type="InterPro" id="IPR000682">
    <property type="entry name" value="PCMT"/>
</dbReference>
<evidence type="ECO:0000256" key="6">
    <source>
        <dbReference type="ARBA" id="ARBA00022603"/>
    </source>
</evidence>
<name>A0A5C4L837_9HYPH</name>
<dbReference type="AlphaFoldDB" id="A0A5C4L837"/>